<keyword evidence="4 11" id="KW-0378">Hydrolase</keyword>
<evidence type="ECO:0000256" key="5">
    <source>
        <dbReference type="ARBA" id="ARBA00023295"/>
    </source>
</evidence>
<dbReference type="EC" id="3.2.1.52" evidence="3"/>
<evidence type="ECO:0000259" key="10">
    <source>
        <dbReference type="Pfam" id="PF02838"/>
    </source>
</evidence>
<sequence>MHKTFLALLLLVASLCPKQVQAQSVIPQPREITMGKGFFTIKPNTPVELNFEGEEARQMKAYIRQTLGLKVFKGKFISKVPAISLNLLRIKEPSCYGRTFPEYYTLDVTPERITIMSHTTTGLFYGLQTLRQLMVDGNKVACAEVNDQPRFPYRGMMLDCSRHFFTPQFIKKQLDAMAYFKLNRFHWHLTDGGGWRLEVKKYPKLIEETAYRTQNDWTKWWREHDRRYCHANDSGAYGGYYTQDDVRDIVAYAAKRHITVIPEIEMPGHSNEVFAAYPNLTCEGKAYTSPDFCPGNDSVFTFLEGVLTEVMQLFPSQYIHIGGDEAWQEKWKTCPKCQKRMKDEGLKDTHELQAYFIMRIEKFLNAHGRKLLGWDEIMQGRLAPNAAVMSWTGEEAGLKAAKAGHHVVMTPGAYCYLDMYQDVPFTQPKAMGGYVPLEKVYSYEPITHKESADTLEKYIDGVQGNLWTEEVPTPEHAEYMLYPRLLGIAEVGWTRNRPSYENFRNRAIQALDRMKAMGYNHFDLRTERGRREESLTPVTHLAIGKPVTYLSRYTEKYRGTGDGTLTDGRRGDWVFKGDRWQGFIGGECMDAVIDLGAETELHEVSADFLQSMGVDIAFPDSVELLVSSDGQNYTSLQRRDMERHDKREYFIEPFTWKGTAKARYVRMRAKQGAEGGWVFCDEIKVW</sequence>
<dbReference type="InterPro" id="IPR008979">
    <property type="entry name" value="Galactose-bd-like_sf"/>
</dbReference>
<proteinExistence type="inferred from homology"/>
<evidence type="ECO:0000256" key="2">
    <source>
        <dbReference type="ARBA" id="ARBA00006285"/>
    </source>
</evidence>
<reference evidence="11 12" key="1">
    <citation type="submission" date="2013-08" db="EMBL/GenBank/DDBJ databases">
        <authorList>
            <person name="Weinstock G."/>
            <person name="Sodergren E."/>
            <person name="Wylie T."/>
            <person name="Fulton L."/>
            <person name="Fulton R."/>
            <person name="Fronick C."/>
            <person name="O'Laughlin M."/>
            <person name="Godfrey J."/>
            <person name="Miner T."/>
            <person name="Herter B."/>
            <person name="Appelbaum E."/>
            <person name="Cordes M."/>
            <person name="Lek S."/>
            <person name="Wollam A."/>
            <person name="Pepin K.H."/>
            <person name="Palsikar V.B."/>
            <person name="Mitreva M."/>
            <person name="Wilson R.K."/>
        </authorList>
    </citation>
    <scope>NUCLEOTIDE SEQUENCE [LARGE SCALE GENOMIC DNA]</scope>
    <source>
        <strain evidence="11 12">ATCC 15930</strain>
    </source>
</reference>
<dbReference type="PANTHER" id="PTHR22600">
    <property type="entry name" value="BETA-HEXOSAMINIDASE"/>
    <property type="match status" value="1"/>
</dbReference>
<dbReference type="PRINTS" id="PR00738">
    <property type="entry name" value="GLHYDRLASE20"/>
</dbReference>
<dbReference type="GO" id="GO:0005975">
    <property type="term" value="P:carbohydrate metabolic process"/>
    <property type="evidence" value="ECO:0007669"/>
    <property type="project" value="InterPro"/>
</dbReference>
<evidence type="ECO:0000259" key="8">
    <source>
        <dbReference type="Pfam" id="PF00728"/>
    </source>
</evidence>
<feature type="domain" description="Beta-hexosaminidase bacterial type N-terminal" evidence="10">
    <location>
        <begin position="23"/>
        <end position="148"/>
    </location>
</feature>
<evidence type="ECO:0000256" key="4">
    <source>
        <dbReference type="ARBA" id="ARBA00022801"/>
    </source>
</evidence>
<dbReference type="EMBL" id="JNGW01000112">
    <property type="protein sequence ID" value="KDR51339.1"/>
    <property type="molecule type" value="Genomic_DNA"/>
</dbReference>
<keyword evidence="12" id="KW-1185">Reference proteome</keyword>
<feature type="active site" description="Proton donor" evidence="6">
    <location>
        <position position="325"/>
    </location>
</feature>
<dbReference type="SUPFAM" id="SSF49785">
    <property type="entry name" value="Galactose-binding domain-like"/>
    <property type="match status" value="1"/>
</dbReference>
<dbReference type="GO" id="GO:0016020">
    <property type="term" value="C:membrane"/>
    <property type="evidence" value="ECO:0007669"/>
    <property type="project" value="TreeGrafter"/>
</dbReference>
<dbReference type="CDD" id="cd06563">
    <property type="entry name" value="GH20_chitobiase-like"/>
    <property type="match status" value="1"/>
</dbReference>
<feature type="domain" description="Glycoside hydrolase family 20 catalytic" evidence="8">
    <location>
        <begin position="151"/>
        <end position="495"/>
    </location>
</feature>
<keyword evidence="7" id="KW-0732">Signal</keyword>
<dbReference type="AlphaFoldDB" id="A0A069QH20"/>
<feature type="signal peptide" evidence="7">
    <location>
        <begin position="1"/>
        <end position="22"/>
    </location>
</feature>
<dbReference type="GO" id="GO:0004563">
    <property type="term" value="F:beta-N-acetylhexosaminidase activity"/>
    <property type="evidence" value="ECO:0007669"/>
    <property type="project" value="UniProtKB-EC"/>
</dbReference>
<feature type="domain" description="F5/8 type C" evidence="9">
    <location>
        <begin position="564"/>
        <end position="683"/>
    </location>
</feature>
<dbReference type="Pfam" id="PF00728">
    <property type="entry name" value="Glyco_hydro_20"/>
    <property type="match status" value="1"/>
</dbReference>
<evidence type="ECO:0000256" key="6">
    <source>
        <dbReference type="PIRSR" id="PIRSR625705-1"/>
    </source>
</evidence>
<evidence type="ECO:0000256" key="3">
    <source>
        <dbReference type="ARBA" id="ARBA00012663"/>
    </source>
</evidence>
<dbReference type="InterPro" id="IPR017853">
    <property type="entry name" value="GH"/>
</dbReference>
<accession>A0A069QH20</accession>
<dbReference type="PANTHER" id="PTHR22600:SF57">
    <property type="entry name" value="BETA-N-ACETYLHEXOSAMINIDASE"/>
    <property type="match status" value="1"/>
</dbReference>
<dbReference type="Gene3D" id="3.20.20.80">
    <property type="entry name" value="Glycosidases"/>
    <property type="match status" value="1"/>
</dbReference>
<gene>
    <name evidence="11" type="ORF">HMPREF1991_02564</name>
</gene>
<comment type="catalytic activity">
    <reaction evidence="1">
        <text>Hydrolysis of terminal non-reducing N-acetyl-D-hexosamine residues in N-acetyl-beta-D-hexosaminides.</text>
        <dbReference type="EC" id="3.2.1.52"/>
    </reaction>
</comment>
<dbReference type="HOGENOM" id="CLU_007082_5_0_10"/>
<evidence type="ECO:0000256" key="7">
    <source>
        <dbReference type="SAM" id="SignalP"/>
    </source>
</evidence>
<evidence type="ECO:0000259" key="9">
    <source>
        <dbReference type="Pfam" id="PF00754"/>
    </source>
</evidence>
<dbReference type="InterPro" id="IPR000421">
    <property type="entry name" value="FA58C"/>
</dbReference>
<dbReference type="Pfam" id="PF02838">
    <property type="entry name" value="Glyco_hydro_20b"/>
    <property type="match status" value="1"/>
</dbReference>
<dbReference type="InterPro" id="IPR029018">
    <property type="entry name" value="Hex-like_dom2"/>
</dbReference>
<name>A0A069QH20_HOYLO</name>
<dbReference type="Pfam" id="PF00754">
    <property type="entry name" value="F5_F8_type_C"/>
    <property type="match status" value="1"/>
</dbReference>
<dbReference type="InterPro" id="IPR015882">
    <property type="entry name" value="HEX_bac_N"/>
</dbReference>
<dbReference type="Proteomes" id="UP000027442">
    <property type="component" value="Unassembled WGS sequence"/>
</dbReference>
<comment type="similarity">
    <text evidence="2">Belongs to the glycosyl hydrolase 20 family.</text>
</comment>
<evidence type="ECO:0000313" key="12">
    <source>
        <dbReference type="Proteomes" id="UP000027442"/>
    </source>
</evidence>
<dbReference type="GO" id="GO:0030203">
    <property type="term" value="P:glycosaminoglycan metabolic process"/>
    <property type="evidence" value="ECO:0007669"/>
    <property type="project" value="TreeGrafter"/>
</dbReference>
<dbReference type="RefSeq" id="WP_018966877.1">
    <property type="nucleotide sequence ID" value="NZ_KB899212.1"/>
</dbReference>
<dbReference type="PATRIC" id="fig|1122985.7.peg.2654"/>
<dbReference type="InterPro" id="IPR025705">
    <property type="entry name" value="Beta_hexosaminidase_sua/sub"/>
</dbReference>
<dbReference type="Gene3D" id="2.60.120.260">
    <property type="entry name" value="Galactose-binding domain-like"/>
    <property type="match status" value="1"/>
</dbReference>
<keyword evidence="5" id="KW-0326">Glycosidase</keyword>
<protein>
    <recommendedName>
        <fullName evidence="3">beta-N-acetylhexosaminidase</fullName>
        <ecNumber evidence="3">3.2.1.52</ecNumber>
    </recommendedName>
</protein>
<comment type="caution">
    <text evidence="11">The sequence shown here is derived from an EMBL/GenBank/DDBJ whole genome shotgun (WGS) entry which is preliminary data.</text>
</comment>
<evidence type="ECO:0000256" key="1">
    <source>
        <dbReference type="ARBA" id="ARBA00001231"/>
    </source>
</evidence>
<dbReference type="SUPFAM" id="SSF51445">
    <property type="entry name" value="(Trans)glycosidases"/>
    <property type="match status" value="1"/>
</dbReference>
<organism evidence="11 12">
    <name type="scientific">Hoylesella loescheii DSM 19665 = JCM 12249 = ATCC 15930</name>
    <dbReference type="NCBI Taxonomy" id="1122985"/>
    <lineage>
        <taxon>Bacteria</taxon>
        <taxon>Pseudomonadati</taxon>
        <taxon>Bacteroidota</taxon>
        <taxon>Bacteroidia</taxon>
        <taxon>Bacteroidales</taxon>
        <taxon>Prevotellaceae</taxon>
        <taxon>Hoylesella</taxon>
    </lineage>
</organism>
<dbReference type="SUPFAM" id="SSF55545">
    <property type="entry name" value="beta-N-acetylhexosaminidase-like domain"/>
    <property type="match status" value="1"/>
</dbReference>
<dbReference type="InterPro" id="IPR015883">
    <property type="entry name" value="Glyco_hydro_20_cat"/>
</dbReference>
<dbReference type="eggNOG" id="COG3525">
    <property type="taxonomic scope" value="Bacteria"/>
</dbReference>
<evidence type="ECO:0000313" key="11">
    <source>
        <dbReference type="EMBL" id="KDR51339.1"/>
    </source>
</evidence>
<feature type="chain" id="PRO_5001668523" description="beta-N-acetylhexosaminidase" evidence="7">
    <location>
        <begin position="23"/>
        <end position="686"/>
    </location>
</feature>
<dbReference type="Gene3D" id="3.30.379.10">
    <property type="entry name" value="Chitobiase/beta-hexosaminidase domain 2-like"/>
    <property type="match status" value="1"/>
</dbReference>